<evidence type="ECO:0000313" key="2">
    <source>
        <dbReference type="Proteomes" id="UP001199816"/>
    </source>
</evidence>
<dbReference type="EMBL" id="JAJNEC010000004">
    <property type="protein sequence ID" value="MCD2422510.1"/>
    <property type="molecule type" value="Genomic_DNA"/>
</dbReference>
<accession>A0ABS8PN35</accession>
<dbReference type="Proteomes" id="UP001199816">
    <property type="component" value="Unassembled WGS sequence"/>
</dbReference>
<protein>
    <submittedName>
        <fullName evidence="1">Uncharacterized protein</fullName>
    </submittedName>
</protein>
<evidence type="ECO:0000313" key="1">
    <source>
        <dbReference type="EMBL" id="MCD2422510.1"/>
    </source>
</evidence>
<proteinExistence type="predicted"/>
<keyword evidence="2" id="KW-1185">Reference proteome</keyword>
<dbReference type="RefSeq" id="WP_231003572.1">
    <property type="nucleotide sequence ID" value="NZ_JAJNEC010000004.1"/>
</dbReference>
<gene>
    <name evidence="1" type="ORF">LQ567_07025</name>
</gene>
<comment type="caution">
    <text evidence="1">The sequence shown here is derived from an EMBL/GenBank/DDBJ whole genome shotgun (WGS) entry which is preliminary data.</text>
</comment>
<sequence>MPITSRCAANLRMHHPKFPERAVAGTGKMLHGQGFGFIFGQYGDNCGHFIE</sequence>
<reference evidence="1 2" key="1">
    <citation type="submission" date="2021-11" db="EMBL/GenBank/DDBJ databases">
        <title>Genomic of Niabella pedocola.</title>
        <authorList>
            <person name="Wu T."/>
        </authorList>
    </citation>
    <scope>NUCLEOTIDE SEQUENCE [LARGE SCALE GENOMIC DNA]</scope>
    <source>
        <strain evidence="1 2">JCM 31011</strain>
    </source>
</reference>
<organism evidence="1 2">
    <name type="scientific">Niabella pedocola</name>
    <dbReference type="NCBI Taxonomy" id="1752077"/>
    <lineage>
        <taxon>Bacteria</taxon>
        <taxon>Pseudomonadati</taxon>
        <taxon>Bacteroidota</taxon>
        <taxon>Chitinophagia</taxon>
        <taxon>Chitinophagales</taxon>
        <taxon>Chitinophagaceae</taxon>
        <taxon>Niabella</taxon>
    </lineage>
</organism>
<name>A0ABS8PN35_9BACT</name>